<evidence type="ECO:0000313" key="2">
    <source>
        <dbReference type="EMBL" id="KAK6984346.1"/>
    </source>
</evidence>
<keyword evidence="3" id="KW-1185">Reference proteome</keyword>
<sequence length="476" mass="53256">MEERVIRQLRDIQDHCEVQAASNRGFPVLENATVHQAVVHLGAGNIYSLRLDLGGHQRSGELRGYTRSGQPLFYLSESEESSETQSSDSSETEDRRRRERCYGHRQRPFFLAAYSYLSFLVAVLADSDREQFHKPDPFPPREKFPYPEAHTQREQPFNSPRASSPRTASSSGSSSGPQPSPQSPTTEPHLLTEVQHLMRPYFGILLSKSFVQPVYFSACKEASTSRNPRVDRDEAASNFTRGKRVDMLMSRLFIFGSTHIKVLQGQGCRKYGSEQAFVESKTARLKIQVREISSCKIPESPAPSPQDSRLQALEAPIASSTQAPQSFQVLFPPQELFPLKCPRVFNRSRRQQIRNMSRKPRAQDVPRTSLPVDCLGIDVSVSWGCSGDDTLTSDINMSFGHPEQTGGVVMLFTQSKDVSMKTDVTVSITKLGLRLVAKFGPPPYPANSIGNPHICRVHRCHTLEAVMSLLDFEVDG</sequence>
<name>A0AAV9ZJG9_9AGAR</name>
<proteinExistence type="predicted"/>
<reference evidence="2 3" key="1">
    <citation type="journal article" date="2024" name="J Genomics">
        <title>Draft genome sequencing and assembly of Favolaschia claudopus CIRM-BRFM 2984 isolated from oak limbs.</title>
        <authorList>
            <person name="Navarro D."/>
            <person name="Drula E."/>
            <person name="Chaduli D."/>
            <person name="Cazenave R."/>
            <person name="Ahrendt S."/>
            <person name="Wang J."/>
            <person name="Lipzen A."/>
            <person name="Daum C."/>
            <person name="Barry K."/>
            <person name="Grigoriev I.V."/>
            <person name="Favel A."/>
            <person name="Rosso M.N."/>
            <person name="Martin F."/>
        </authorList>
    </citation>
    <scope>NUCLEOTIDE SEQUENCE [LARGE SCALE GENOMIC DNA]</scope>
    <source>
        <strain evidence="2 3">CIRM-BRFM 2984</strain>
    </source>
</reference>
<evidence type="ECO:0000313" key="3">
    <source>
        <dbReference type="Proteomes" id="UP001362999"/>
    </source>
</evidence>
<comment type="caution">
    <text evidence="2">The sequence shown here is derived from an EMBL/GenBank/DDBJ whole genome shotgun (WGS) entry which is preliminary data.</text>
</comment>
<accession>A0AAV9ZJG9</accession>
<evidence type="ECO:0000256" key="1">
    <source>
        <dbReference type="SAM" id="MobiDB-lite"/>
    </source>
</evidence>
<gene>
    <name evidence="2" type="ORF">R3P38DRAFT_2806700</name>
</gene>
<feature type="region of interest" description="Disordered" evidence="1">
    <location>
        <begin position="132"/>
        <end position="187"/>
    </location>
</feature>
<feature type="compositionally biased region" description="Low complexity" evidence="1">
    <location>
        <begin position="159"/>
        <end position="177"/>
    </location>
</feature>
<organism evidence="2 3">
    <name type="scientific">Favolaschia claudopus</name>
    <dbReference type="NCBI Taxonomy" id="2862362"/>
    <lineage>
        <taxon>Eukaryota</taxon>
        <taxon>Fungi</taxon>
        <taxon>Dikarya</taxon>
        <taxon>Basidiomycota</taxon>
        <taxon>Agaricomycotina</taxon>
        <taxon>Agaricomycetes</taxon>
        <taxon>Agaricomycetidae</taxon>
        <taxon>Agaricales</taxon>
        <taxon>Marasmiineae</taxon>
        <taxon>Mycenaceae</taxon>
        <taxon>Favolaschia</taxon>
    </lineage>
</organism>
<feature type="region of interest" description="Disordered" evidence="1">
    <location>
        <begin position="75"/>
        <end position="99"/>
    </location>
</feature>
<feature type="compositionally biased region" description="Basic and acidic residues" evidence="1">
    <location>
        <begin position="132"/>
        <end position="153"/>
    </location>
</feature>
<protein>
    <submittedName>
        <fullName evidence="2">Uncharacterized protein</fullName>
    </submittedName>
</protein>
<dbReference type="Proteomes" id="UP001362999">
    <property type="component" value="Unassembled WGS sequence"/>
</dbReference>
<dbReference type="AlphaFoldDB" id="A0AAV9ZJG9"/>
<dbReference type="EMBL" id="JAWWNJ010000139">
    <property type="protein sequence ID" value="KAK6984346.1"/>
    <property type="molecule type" value="Genomic_DNA"/>
</dbReference>